<evidence type="ECO:0000256" key="3">
    <source>
        <dbReference type="ARBA" id="ARBA00022825"/>
    </source>
</evidence>
<feature type="transmembrane region" description="Helical" evidence="4">
    <location>
        <begin position="21"/>
        <end position="41"/>
    </location>
</feature>
<dbReference type="Proteomes" id="UP000198312">
    <property type="component" value="Chromosome"/>
</dbReference>
<evidence type="ECO:0000256" key="4">
    <source>
        <dbReference type="SAM" id="Phobius"/>
    </source>
</evidence>
<dbReference type="AlphaFoldDB" id="A0A220U677"/>
<dbReference type="PRINTS" id="PR00834">
    <property type="entry name" value="PROTEASES2C"/>
</dbReference>
<evidence type="ECO:0000313" key="5">
    <source>
        <dbReference type="EMBL" id="ASK63658.1"/>
    </source>
</evidence>
<dbReference type="SUPFAM" id="SSF50494">
    <property type="entry name" value="Trypsin-like serine proteases"/>
    <property type="match status" value="1"/>
</dbReference>
<dbReference type="PANTHER" id="PTHR43343">
    <property type="entry name" value="PEPTIDASE S12"/>
    <property type="match status" value="1"/>
</dbReference>
<dbReference type="GO" id="GO:0006508">
    <property type="term" value="P:proteolysis"/>
    <property type="evidence" value="ECO:0007669"/>
    <property type="project" value="UniProtKB-KW"/>
</dbReference>
<keyword evidence="6" id="KW-1185">Reference proteome</keyword>
<gene>
    <name evidence="5" type="ORF">CFK37_16585</name>
</gene>
<keyword evidence="3" id="KW-0720">Serine protease</keyword>
<keyword evidence="2" id="KW-0378">Hydrolase</keyword>
<organism evidence="5 6">
    <name type="scientific">Virgibacillus phasianinus</name>
    <dbReference type="NCBI Taxonomy" id="2017483"/>
    <lineage>
        <taxon>Bacteria</taxon>
        <taxon>Bacillati</taxon>
        <taxon>Bacillota</taxon>
        <taxon>Bacilli</taxon>
        <taxon>Bacillales</taxon>
        <taxon>Bacillaceae</taxon>
        <taxon>Virgibacillus</taxon>
    </lineage>
</organism>
<dbReference type="InterPro" id="IPR051201">
    <property type="entry name" value="Chloro_Bact_Ser_Proteases"/>
</dbReference>
<dbReference type="OrthoDB" id="189537at2"/>
<reference evidence="5 6" key="1">
    <citation type="submission" date="2017-07" db="EMBL/GenBank/DDBJ databases">
        <title>Virgibacillus sp. LM2416.</title>
        <authorList>
            <person name="Tak E.J."/>
            <person name="Bae J.-W."/>
        </authorList>
    </citation>
    <scope>NUCLEOTIDE SEQUENCE [LARGE SCALE GENOMIC DNA]</scope>
    <source>
        <strain evidence="5 6">LM2416</strain>
    </source>
</reference>
<dbReference type="Gene3D" id="2.40.10.120">
    <property type="match status" value="1"/>
</dbReference>
<dbReference type="KEGG" id="vil:CFK37_16585"/>
<proteinExistence type="predicted"/>
<keyword evidence="4" id="KW-1133">Transmembrane helix</keyword>
<keyword evidence="1 5" id="KW-0645">Protease</keyword>
<dbReference type="PANTHER" id="PTHR43343:SF3">
    <property type="entry name" value="PROTEASE DO-LIKE 8, CHLOROPLASTIC"/>
    <property type="match status" value="1"/>
</dbReference>
<evidence type="ECO:0000256" key="2">
    <source>
        <dbReference type="ARBA" id="ARBA00022801"/>
    </source>
</evidence>
<dbReference type="GO" id="GO:0004252">
    <property type="term" value="F:serine-type endopeptidase activity"/>
    <property type="evidence" value="ECO:0007669"/>
    <property type="project" value="InterPro"/>
</dbReference>
<protein>
    <submittedName>
        <fullName evidence="5">Serine protease</fullName>
    </submittedName>
</protein>
<evidence type="ECO:0000313" key="6">
    <source>
        <dbReference type="Proteomes" id="UP000198312"/>
    </source>
</evidence>
<dbReference type="Pfam" id="PF13365">
    <property type="entry name" value="Trypsin_2"/>
    <property type="match status" value="1"/>
</dbReference>
<keyword evidence="4" id="KW-0472">Membrane</keyword>
<sequence length="394" mass="43697">MVYGIINRTKTRCTSLRKYHYIPIAITVFIMILGGIGIFAIHNQWYSDQVTVSSSGINKISNSPQTLNLKTIIHNAEKNVMQIEGQNGDTTITGSGFLYNEKGDIITNAHVVKNADIIRVRTSNARVYPAAIVGISEDVDIAVIRVPQMANRSPIPIEKEIKAELGDEVIALGSPHGFQNTVTLGIISGTERNFTVDGFDYKNVYQISAQITHGNSGGPLINRSTGEVIGINSVGTKDGTIGFSIPLADVIDQIEQWSNEAQLEELKFSTTSQVIDNIDEEAFKEDAAYLINYFLDSIVMRDYISAYTVLGSDMQSGTSYSDFREQYIHVVNLTYKDFTTSLTDNNQIEAPIQIDYSYKQPDKGTTKKGNTSYKFVVGYENDQIKILNITQIKK</sequence>
<evidence type="ECO:0000256" key="1">
    <source>
        <dbReference type="ARBA" id="ARBA00022670"/>
    </source>
</evidence>
<accession>A0A220U677</accession>
<name>A0A220U677_9BACI</name>
<dbReference type="EMBL" id="CP022315">
    <property type="protein sequence ID" value="ASK63658.1"/>
    <property type="molecule type" value="Genomic_DNA"/>
</dbReference>
<dbReference type="InterPro" id="IPR001940">
    <property type="entry name" value="Peptidase_S1C"/>
</dbReference>
<dbReference type="InterPro" id="IPR009003">
    <property type="entry name" value="Peptidase_S1_PA"/>
</dbReference>
<keyword evidence="4" id="KW-0812">Transmembrane</keyword>